<dbReference type="Pfam" id="PF00440">
    <property type="entry name" value="TetR_N"/>
    <property type="match status" value="1"/>
</dbReference>
<dbReference type="InterPro" id="IPR036271">
    <property type="entry name" value="Tet_transcr_reg_TetR-rel_C_sf"/>
</dbReference>
<dbReference type="Proteomes" id="UP001241092">
    <property type="component" value="Chromosome"/>
</dbReference>
<dbReference type="PANTHER" id="PTHR47506">
    <property type="entry name" value="TRANSCRIPTIONAL REGULATORY PROTEIN"/>
    <property type="match status" value="1"/>
</dbReference>
<dbReference type="RefSeq" id="WP_286211375.1">
    <property type="nucleotide sequence ID" value="NZ_AP027452.1"/>
</dbReference>
<sequence length="201" mass="21712">MTSVRGRPRSFDRDAALDKAIRLFWERGYESTSTRDLSGALGIGVPSIYAAFGDKRQLFAEAVQVYDTRYGGFIEAALSEETTARAAVARIFTEAPSRYTRRGLPQGCLVVSGDDGTSDAAVRDELLRIRRRKTDLIVAKIKTDVAAGDLPADTDARALAHYTMTTLSGIAQAACDGIPRTMLERVANIALQAWPRAAAAG</sequence>
<dbReference type="InterPro" id="IPR023772">
    <property type="entry name" value="DNA-bd_HTH_TetR-type_CS"/>
</dbReference>
<dbReference type="EMBL" id="AP027452">
    <property type="protein sequence ID" value="BDY30573.1"/>
    <property type="molecule type" value="Genomic_DNA"/>
</dbReference>
<gene>
    <name evidence="6" type="primary">comR_1</name>
    <name evidence="6" type="ORF">hbim_04517</name>
</gene>
<accession>A0AAI8TTD3</accession>
<evidence type="ECO:0000256" key="1">
    <source>
        <dbReference type="ARBA" id="ARBA00023015"/>
    </source>
</evidence>
<evidence type="ECO:0000256" key="2">
    <source>
        <dbReference type="ARBA" id="ARBA00023125"/>
    </source>
</evidence>
<dbReference type="SUPFAM" id="SSF48498">
    <property type="entry name" value="Tetracyclin repressor-like, C-terminal domain"/>
    <property type="match status" value="1"/>
</dbReference>
<dbReference type="PANTHER" id="PTHR47506:SF1">
    <property type="entry name" value="HTH-TYPE TRANSCRIPTIONAL REGULATOR YJDC"/>
    <property type="match status" value="1"/>
</dbReference>
<organism evidence="6 7">
    <name type="scientific">Mycolicibacterium mageritense</name>
    <name type="common">Mycobacterium mageritense</name>
    <dbReference type="NCBI Taxonomy" id="53462"/>
    <lineage>
        <taxon>Bacteria</taxon>
        <taxon>Bacillati</taxon>
        <taxon>Actinomycetota</taxon>
        <taxon>Actinomycetes</taxon>
        <taxon>Mycobacteriales</taxon>
        <taxon>Mycobacteriaceae</taxon>
        <taxon>Mycolicibacterium</taxon>
    </lineage>
</organism>
<keyword evidence="3" id="KW-0804">Transcription</keyword>
<evidence type="ECO:0000313" key="7">
    <source>
        <dbReference type="Proteomes" id="UP001241092"/>
    </source>
</evidence>
<name>A0AAI8TTD3_MYCME</name>
<dbReference type="InterPro" id="IPR001647">
    <property type="entry name" value="HTH_TetR"/>
</dbReference>
<dbReference type="GO" id="GO:0003677">
    <property type="term" value="F:DNA binding"/>
    <property type="evidence" value="ECO:0007669"/>
    <property type="project" value="UniProtKB-UniRule"/>
</dbReference>
<evidence type="ECO:0000259" key="5">
    <source>
        <dbReference type="PROSITE" id="PS50977"/>
    </source>
</evidence>
<evidence type="ECO:0000256" key="3">
    <source>
        <dbReference type="ARBA" id="ARBA00023163"/>
    </source>
</evidence>
<dbReference type="Gene3D" id="1.10.357.10">
    <property type="entry name" value="Tetracycline Repressor, domain 2"/>
    <property type="match status" value="1"/>
</dbReference>
<dbReference type="SUPFAM" id="SSF46689">
    <property type="entry name" value="Homeodomain-like"/>
    <property type="match status" value="1"/>
</dbReference>
<dbReference type="InterPro" id="IPR011075">
    <property type="entry name" value="TetR_C"/>
</dbReference>
<dbReference type="PROSITE" id="PS50977">
    <property type="entry name" value="HTH_TETR_2"/>
    <property type="match status" value="1"/>
</dbReference>
<keyword evidence="2 4" id="KW-0238">DNA-binding</keyword>
<dbReference type="AlphaFoldDB" id="A0AAI8TTD3"/>
<dbReference type="Pfam" id="PF16925">
    <property type="entry name" value="TetR_C_13"/>
    <property type="match status" value="1"/>
</dbReference>
<feature type="domain" description="HTH tetR-type" evidence="5">
    <location>
        <begin position="10"/>
        <end position="70"/>
    </location>
</feature>
<feature type="DNA-binding region" description="H-T-H motif" evidence="4">
    <location>
        <begin position="33"/>
        <end position="52"/>
    </location>
</feature>
<dbReference type="Gene3D" id="1.10.10.60">
    <property type="entry name" value="Homeodomain-like"/>
    <property type="match status" value="1"/>
</dbReference>
<dbReference type="InterPro" id="IPR009057">
    <property type="entry name" value="Homeodomain-like_sf"/>
</dbReference>
<evidence type="ECO:0000313" key="6">
    <source>
        <dbReference type="EMBL" id="BDY30573.1"/>
    </source>
</evidence>
<protein>
    <submittedName>
        <fullName evidence="6">HTH-type transcriptional repressor ComR</fullName>
    </submittedName>
</protein>
<dbReference type="PROSITE" id="PS01081">
    <property type="entry name" value="HTH_TETR_1"/>
    <property type="match status" value="1"/>
</dbReference>
<evidence type="ECO:0000256" key="4">
    <source>
        <dbReference type="PROSITE-ProRule" id="PRU00335"/>
    </source>
</evidence>
<proteinExistence type="predicted"/>
<keyword evidence="1" id="KW-0805">Transcription regulation</keyword>
<reference evidence="6" key="1">
    <citation type="submission" date="2023-03" db="EMBL/GenBank/DDBJ databases">
        <title>Draft genome sequence of a Mycolicibacterium mageritense strain H4_3_1 isolated from a hybrid biological-inorganic system reactor.</title>
        <authorList>
            <person name="Feng X."/>
            <person name="Kazama D."/>
            <person name="Sato K."/>
            <person name="Kobayashi H."/>
        </authorList>
    </citation>
    <scope>NUCLEOTIDE SEQUENCE</scope>
    <source>
        <strain evidence="6">H4_3_1</strain>
    </source>
</reference>